<gene>
    <name evidence="2" type="ORF">AVDCRST_MAG22-977</name>
</gene>
<accession>A0A6J4NUW4</accession>
<sequence>MPDAGPSAGAAEYDPTDQRHPRRSVAVWRLAEGFPVMRFWGLGGAARALEPDPP</sequence>
<evidence type="ECO:0000313" key="2">
    <source>
        <dbReference type="EMBL" id="CAA9397518.1"/>
    </source>
</evidence>
<dbReference type="AlphaFoldDB" id="A0A6J4NUW4"/>
<reference evidence="2" key="1">
    <citation type="submission" date="2020-02" db="EMBL/GenBank/DDBJ databases">
        <authorList>
            <person name="Meier V. D."/>
        </authorList>
    </citation>
    <scope>NUCLEOTIDE SEQUENCE</scope>
    <source>
        <strain evidence="2">AVDCRST_MAG22</strain>
    </source>
</reference>
<proteinExistence type="predicted"/>
<protein>
    <submittedName>
        <fullName evidence="2">Uncharacterized protein</fullName>
    </submittedName>
</protein>
<dbReference type="EMBL" id="CADCUV010000045">
    <property type="protein sequence ID" value="CAA9397518.1"/>
    <property type="molecule type" value="Genomic_DNA"/>
</dbReference>
<name>A0A6J4NUW4_9ACTN</name>
<evidence type="ECO:0000256" key="1">
    <source>
        <dbReference type="SAM" id="MobiDB-lite"/>
    </source>
</evidence>
<organism evidence="2">
    <name type="scientific">uncultured Rubrobacteraceae bacterium</name>
    <dbReference type="NCBI Taxonomy" id="349277"/>
    <lineage>
        <taxon>Bacteria</taxon>
        <taxon>Bacillati</taxon>
        <taxon>Actinomycetota</taxon>
        <taxon>Rubrobacteria</taxon>
        <taxon>Rubrobacterales</taxon>
        <taxon>Rubrobacteraceae</taxon>
        <taxon>environmental samples</taxon>
    </lineage>
</organism>
<feature type="region of interest" description="Disordered" evidence="1">
    <location>
        <begin position="1"/>
        <end position="22"/>
    </location>
</feature>